<sequence>MSTYVGIDLGTTATKAALIDSDGTVLARSRVAHSDARKVGVGRADPVAWIASVTGACRALGPAAGQAVAVGLAVHCPTALLFDADGVPLAAGLTWDHPENVRHAARVREHLTDDERRRTGNHLSPATMMVGAHSFFAEHEPDALAEAHRLGLVGTWLGQWFTGQSGLDCTQASYTGAFDVSSSTGDWMDGVLDRLGVPRELLPPIRPALSVLGALRPFVAESLGLAADIPVVVGSADTPAASFCLGARPGGTPLFIMGTTHVVSNCIGAPDTRAQALQRADVRPGQWLINGVTNGGDALAIGAQLLGYGTSGGSVQSLIEDAWAATRRDVTDAPVFIPHVVAERGPLWLDQPRTALIGMVSGTGQRQAARGALEGVLFADRMIIESCVSPDQGPVLLSGAFGSDVAVPQLLADMLDKDIRVVDEGHLPSIGAASMAVETLEGHEVPGPSSRLVHPRASWHDAVEDRWQHYQELWQLVVGRPPLAPLRTRPSLIPA</sequence>
<evidence type="ECO:0000313" key="6">
    <source>
        <dbReference type="EMBL" id="GEO32322.1"/>
    </source>
</evidence>
<dbReference type="PANTHER" id="PTHR43095">
    <property type="entry name" value="SUGAR KINASE"/>
    <property type="match status" value="1"/>
</dbReference>
<protein>
    <submittedName>
        <fullName evidence="6">Gluconokinase</fullName>
    </submittedName>
</protein>
<feature type="domain" description="Carbohydrate kinase FGGY C-terminal" evidence="5">
    <location>
        <begin position="316"/>
        <end position="436"/>
    </location>
</feature>
<dbReference type="InterPro" id="IPR018485">
    <property type="entry name" value="FGGY_C"/>
</dbReference>
<comment type="similarity">
    <text evidence="1">Belongs to the FGGY kinase family.</text>
</comment>
<dbReference type="GO" id="GO:0005975">
    <property type="term" value="P:carbohydrate metabolic process"/>
    <property type="evidence" value="ECO:0007669"/>
    <property type="project" value="InterPro"/>
</dbReference>
<dbReference type="OrthoDB" id="9782710at2"/>
<keyword evidence="7" id="KW-1185">Reference proteome</keyword>
<keyword evidence="3 6" id="KW-0418">Kinase</keyword>
<evidence type="ECO:0000259" key="4">
    <source>
        <dbReference type="Pfam" id="PF00370"/>
    </source>
</evidence>
<dbReference type="InterPro" id="IPR043129">
    <property type="entry name" value="ATPase_NBD"/>
</dbReference>
<evidence type="ECO:0000256" key="3">
    <source>
        <dbReference type="ARBA" id="ARBA00022777"/>
    </source>
</evidence>
<evidence type="ECO:0000259" key="5">
    <source>
        <dbReference type="Pfam" id="PF02782"/>
    </source>
</evidence>
<dbReference type="Gene3D" id="3.30.420.40">
    <property type="match status" value="2"/>
</dbReference>
<evidence type="ECO:0000313" key="7">
    <source>
        <dbReference type="Proteomes" id="UP000321181"/>
    </source>
</evidence>
<dbReference type="SUPFAM" id="SSF53067">
    <property type="entry name" value="Actin-like ATPase domain"/>
    <property type="match status" value="2"/>
</dbReference>
<organism evidence="6 7">
    <name type="scientific">Cellulomonas aerilata</name>
    <dbReference type="NCBI Taxonomy" id="515326"/>
    <lineage>
        <taxon>Bacteria</taxon>
        <taxon>Bacillati</taxon>
        <taxon>Actinomycetota</taxon>
        <taxon>Actinomycetes</taxon>
        <taxon>Micrococcales</taxon>
        <taxon>Cellulomonadaceae</taxon>
        <taxon>Cellulomonas</taxon>
    </lineage>
</organism>
<comment type="caution">
    <text evidence="6">The sequence shown here is derived from an EMBL/GenBank/DDBJ whole genome shotgun (WGS) entry which is preliminary data.</text>
</comment>
<dbReference type="RefSeq" id="WP_146898393.1">
    <property type="nucleotide sequence ID" value="NZ_BAAARM010000001.1"/>
</dbReference>
<evidence type="ECO:0000256" key="2">
    <source>
        <dbReference type="ARBA" id="ARBA00022679"/>
    </source>
</evidence>
<dbReference type="Pfam" id="PF00370">
    <property type="entry name" value="FGGY_N"/>
    <property type="match status" value="1"/>
</dbReference>
<gene>
    <name evidence="6" type="primary">gntK</name>
    <name evidence="6" type="ORF">CAE01nite_00470</name>
</gene>
<dbReference type="AlphaFoldDB" id="A0A512D770"/>
<dbReference type="InterPro" id="IPR050406">
    <property type="entry name" value="FGGY_Carb_Kinase"/>
</dbReference>
<dbReference type="GO" id="GO:0016301">
    <property type="term" value="F:kinase activity"/>
    <property type="evidence" value="ECO:0007669"/>
    <property type="project" value="UniProtKB-KW"/>
</dbReference>
<dbReference type="InterPro" id="IPR018484">
    <property type="entry name" value="FGGY_N"/>
</dbReference>
<reference evidence="6 7" key="1">
    <citation type="submission" date="2019-07" db="EMBL/GenBank/DDBJ databases">
        <title>Whole genome shotgun sequence of Cellulomonas aerilata NBRC 106308.</title>
        <authorList>
            <person name="Hosoyama A."/>
            <person name="Uohara A."/>
            <person name="Ohji S."/>
            <person name="Ichikawa N."/>
        </authorList>
    </citation>
    <scope>NUCLEOTIDE SEQUENCE [LARGE SCALE GENOMIC DNA]</scope>
    <source>
        <strain evidence="6 7">NBRC 106308</strain>
    </source>
</reference>
<evidence type="ECO:0000256" key="1">
    <source>
        <dbReference type="ARBA" id="ARBA00009156"/>
    </source>
</evidence>
<name>A0A512D770_9CELL</name>
<feature type="domain" description="Carbohydrate kinase FGGY N-terminal" evidence="4">
    <location>
        <begin position="4"/>
        <end position="244"/>
    </location>
</feature>
<dbReference type="PIRSF" id="PIRSF000538">
    <property type="entry name" value="GlpK"/>
    <property type="match status" value="1"/>
</dbReference>
<dbReference type="PANTHER" id="PTHR43095:SF2">
    <property type="entry name" value="GLUCONOKINASE"/>
    <property type="match status" value="1"/>
</dbReference>
<keyword evidence="2" id="KW-0808">Transferase</keyword>
<dbReference type="Proteomes" id="UP000321181">
    <property type="component" value="Unassembled WGS sequence"/>
</dbReference>
<accession>A0A512D770</accession>
<proteinExistence type="inferred from homology"/>
<dbReference type="Pfam" id="PF02782">
    <property type="entry name" value="FGGY_C"/>
    <property type="match status" value="1"/>
</dbReference>
<dbReference type="EMBL" id="BJYY01000001">
    <property type="protein sequence ID" value="GEO32322.1"/>
    <property type="molecule type" value="Genomic_DNA"/>
</dbReference>
<dbReference type="InterPro" id="IPR000577">
    <property type="entry name" value="Carb_kinase_FGGY"/>
</dbReference>